<comment type="subcellular location">
    <subcellularLocation>
        <location evidence="1">Cell envelope</location>
    </subcellularLocation>
</comment>
<dbReference type="PANTHER" id="PTHR43649">
    <property type="entry name" value="ARABINOSE-BINDING PROTEIN-RELATED"/>
    <property type="match status" value="1"/>
</dbReference>
<evidence type="ECO:0000313" key="6">
    <source>
        <dbReference type="EMBL" id="CAG7643202.1"/>
    </source>
</evidence>
<keyword evidence="7" id="KW-1185">Reference proteome</keyword>
<feature type="chain" id="PRO_5047318174" description="Extracellular solute-binding protein" evidence="5">
    <location>
        <begin position="23"/>
        <end position="438"/>
    </location>
</feature>
<dbReference type="RefSeq" id="WP_218099290.1">
    <property type="nucleotide sequence ID" value="NZ_CAJVCE010000007.1"/>
</dbReference>
<dbReference type="PANTHER" id="PTHR43649:SF31">
    <property type="entry name" value="SN-GLYCEROL-3-PHOSPHATE-BINDING PERIPLASMIC PROTEIN UGPB"/>
    <property type="match status" value="1"/>
</dbReference>
<dbReference type="EMBL" id="CAJVCE010000007">
    <property type="protein sequence ID" value="CAG7643202.1"/>
    <property type="molecule type" value="Genomic_DNA"/>
</dbReference>
<evidence type="ECO:0000313" key="7">
    <source>
        <dbReference type="Proteomes" id="UP000730618"/>
    </source>
</evidence>
<sequence>MKSRTKLTAFLLVTAMTASVFAGCAKESATADNPSATDKTADNKPKEPVTVTMYNHFNNISEDRIQQFLIEPLKQKLPHVTLQVIKHEKGSTLEELVAAGSFPDLYYGSNVGFISYLTMNLQNNMNDLFKKHNVDLGRFEPWSTDAIKLFGNNGEMYGIPFSANYGALLYNKDIFDRFGVPYPKDGMTWDEVTDLGRKLTRVDNGVQYIGFDPGTVSNMASGISLTYLDEKANKSLFNNEDWKRIFAQFKNAYSAPGYVQNGKFDYGMNGFVKDKVVAMLPVWALQVLNAQKELEGMNWDMVTVPNFKERLGQGRSVDIHMLAVSSVSKNKDAAMEVLKVITSDEVQMKMSQLGTPSVLKNEEIKKSYGTQVAQYKGKNSQALFKTKPGAPYLITKNENLIRAFPDNARKELATGSKDVNTVAREMEEQANQKLAEAK</sequence>
<evidence type="ECO:0000256" key="3">
    <source>
        <dbReference type="ARBA" id="ARBA00022448"/>
    </source>
</evidence>
<protein>
    <recommendedName>
        <fullName evidence="8">Extracellular solute-binding protein</fullName>
    </recommendedName>
</protein>
<accession>A0ABN7TKB6</accession>
<evidence type="ECO:0000256" key="5">
    <source>
        <dbReference type="SAM" id="SignalP"/>
    </source>
</evidence>
<dbReference type="InterPro" id="IPR050490">
    <property type="entry name" value="Bact_solute-bd_prot1"/>
</dbReference>
<proteinExistence type="inferred from homology"/>
<evidence type="ECO:0008006" key="8">
    <source>
        <dbReference type="Google" id="ProtNLM"/>
    </source>
</evidence>
<name>A0ABN7TKB6_9BACL</name>
<evidence type="ECO:0000256" key="2">
    <source>
        <dbReference type="ARBA" id="ARBA00008520"/>
    </source>
</evidence>
<feature type="signal peptide" evidence="5">
    <location>
        <begin position="1"/>
        <end position="22"/>
    </location>
</feature>
<keyword evidence="3" id="KW-0813">Transport</keyword>
<organism evidence="6 7">
    <name type="scientific">Paenibacillus allorhizosphaerae</name>
    <dbReference type="NCBI Taxonomy" id="2849866"/>
    <lineage>
        <taxon>Bacteria</taxon>
        <taxon>Bacillati</taxon>
        <taxon>Bacillota</taxon>
        <taxon>Bacilli</taxon>
        <taxon>Bacillales</taxon>
        <taxon>Paenibacillaceae</taxon>
        <taxon>Paenibacillus</taxon>
    </lineage>
</organism>
<evidence type="ECO:0000256" key="4">
    <source>
        <dbReference type="ARBA" id="ARBA00022729"/>
    </source>
</evidence>
<evidence type="ECO:0000256" key="1">
    <source>
        <dbReference type="ARBA" id="ARBA00004196"/>
    </source>
</evidence>
<dbReference type="InterPro" id="IPR006059">
    <property type="entry name" value="SBP"/>
</dbReference>
<reference evidence="6 7" key="1">
    <citation type="submission" date="2021-06" db="EMBL/GenBank/DDBJ databases">
        <authorList>
            <person name="Criscuolo A."/>
        </authorList>
    </citation>
    <scope>NUCLEOTIDE SEQUENCE [LARGE SCALE GENOMIC DNA]</scope>
    <source>
        <strain evidence="7">CIP 111802</strain>
    </source>
</reference>
<dbReference type="Pfam" id="PF13416">
    <property type="entry name" value="SBP_bac_8"/>
    <property type="match status" value="1"/>
</dbReference>
<keyword evidence="4 5" id="KW-0732">Signal</keyword>
<dbReference type="PROSITE" id="PS51257">
    <property type="entry name" value="PROKAR_LIPOPROTEIN"/>
    <property type="match status" value="1"/>
</dbReference>
<dbReference type="Proteomes" id="UP000730618">
    <property type="component" value="Unassembled WGS sequence"/>
</dbReference>
<gene>
    <name evidence="6" type="ORF">PAECIP111802_02970</name>
</gene>
<comment type="similarity">
    <text evidence="2">Belongs to the bacterial solute-binding protein 1 family.</text>
</comment>
<comment type="caution">
    <text evidence="6">The sequence shown here is derived from an EMBL/GenBank/DDBJ whole genome shotgun (WGS) entry which is preliminary data.</text>
</comment>